<gene>
    <name evidence="8" type="ORF">RI129_012591</name>
</gene>
<evidence type="ECO:0000256" key="2">
    <source>
        <dbReference type="PIRSR" id="PIRSR000137-1"/>
    </source>
</evidence>
<dbReference type="PROSITE" id="PS00624">
    <property type="entry name" value="GMC_OXRED_2"/>
    <property type="match status" value="1"/>
</dbReference>
<evidence type="ECO:0000256" key="3">
    <source>
        <dbReference type="PIRSR" id="PIRSR000137-2"/>
    </source>
</evidence>
<accession>A0AAN7V431</accession>
<evidence type="ECO:0000313" key="8">
    <source>
        <dbReference type="EMBL" id="KAK5638296.1"/>
    </source>
</evidence>
<dbReference type="PROSITE" id="PS00623">
    <property type="entry name" value="GMC_OXRED_1"/>
    <property type="match status" value="1"/>
</dbReference>
<dbReference type="GO" id="GO:0050660">
    <property type="term" value="F:flavin adenine dinucleotide binding"/>
    <property type="evidence" value="ECO:0007669"/>
    <property type="project" value="InterPro"/>
</dbReference>
<feature type="domain" description="Glucose-methanol-choline oxidoreductase N-terminal" evidence="6">
    <location>
        <begin position="109"/>
        <end position="132"/>
    </location>
</feature>
<dbReference type="GO" id="GO:0016614">
    <property type="term" value="F:oxidoreductase activity, acting on CH-OH group of donors"/>
    <property type="evidence" value="ECO:0007669"/>
    <property type="project" value="InterPro"/>
</dbReference>
<feature type="domain" description="Glucose-methanol-choline oxidoreductase N-terminal" evidence="7">
    <location>
        <begin position="284"/>
        <end position="298"/>
    </location>
</feature>
<feature type="signal peptide" evidence="5">
    <location>
        <begin position="1"/>
        <end position="21"/>
    </location>
</feature>
<sequence length="592" mass="67148">MHTMWMRALFIVICVPSFNSGGERRIKSTYDFIIVGAGASGSVLANRLSEINHWNVLLLEAGQYPTALTMVPLLGSFFQFTDYNWGYLMEKQTNFCLGMVDERMHWPRGKVVGGSTILNYMMYVRGYKDDYDRWGAMGNPGWSYKDIFPYFLKLEDTNVKIRDREYRGKGGHLSVQDVPYRSKSVDVFVEGAQQAGHKYVDYNGKESMGVSYLQATMKDGLRHSAEQAFLAPAQTRPNLTILTKSRVVQILIHPKTKKAYGVRFVKNKRYHVVNASKEVIVSGGAINSPQLLMLSGIGPKKHLEDLNITVLENLPVGEKLYDHLTFTGLVFTLNTSLTIRPTQIESIETFLQLLARNGPLTVPSGIEAVLLYKTNISTYKGNYPDAEIVYLGSSFNLDQGVRFRKTLRITDEVYNRVWKNLEDKHAWAVMPALLQPNSYGHLELKSKNPFHWPKLYGNYLTDPENKDLKTLISVIREMERIVKTPIYQKYGCEIVRSPIPGCEKPPFDSDAYWECAIRHLSTTMYHPTSTCKMGPPNDREAVVDSKLRVYGVKNLRVVDASVIPLPLSAHISGPTYMIGEKASDLIKEDWIK</sequence>
<protein>
    <recommendedName>
        <fullName evidence="6 7">Glucose-methanol-choline oxidoreductase N-terminal domain-containing protein</fullName>
    </recommendedName>
</protein>
<dbReference type="InterPro" id="IPR000172">
    <property type="entry name" value="GMC_OxRdtase_N"/>
</dbReference>
<dbReference type="PIRSF" id="PIRSF000137">
    <property type="entry name" value="Alcohol_oxidase"/>
    <property type="match status" value="1"/>
</dbReference>
<organism evidence="8 9">
    <name type="scientific">Pyrocoelia pectoralis</name>
    <dbReference type="NCBI Taxonomy" id="417401"/>
    <lineage>
        <taxon>Eukaryota</taxon>
        <taxon>Metazoa</taxon>
        <taxon>Ecdysozoa</taxon>
        <taxon>Arthropoda</taxon>
        <taxon>Hexapoda</taxon>
        <taxon>Insecta</taxon>
        <taxon>Pterygota</taxon>
        <taxon>Neoptera</taxon>
        <taxon>Endopterygota</taxon>
        <taxon>Coleoptera</taxon>
        <taxon>Polyphaga</taxon>
        <taxon>Elateriformia</taxon>
        <taxon>Elateroidea</taxon>
        <taxon>Lampyridae</taxon>
        <taxon>Lampyrinae</taxon>
        <taxon>Pyrocoelia</taxon>
    </lineage>
</organism>
<comment type="caution">
    <text evidence="8">The sequence shown here is derived from an EMBL/GenBank/DDBJ whole genome shotgun (WGS) entry which is preliminary data.</text>
</comment>
<proteinExistence type="inferred from homology"/>
<dbReference type="Pfam" id="PF00732">
    <property type="entry name" value="GMC_oxred_N"/>
    <property type="match status" value="1"/>
</dbReference>
<feature type="chain" id="PRO_5042919133" description="Glucose-methanol-choline oxidoreductase N-terminal domain-containing protein" evidence="5">
    <location>
        <begin position="22"/>
        <end position="592"/>
    </location>
</feature>
<dbReference type="EMBL" id="JAVRBK010000010">
    <property type="protein sequence ID" value="KAK5638296.1"/>
    <property type="molecule type" value="Genomic_DNA"/>
</dbReference>
<dbReference type="PANTHER" id="PTHR11552">
    <property type="entry name" value="GLUCOSE-METHANOL-CHOLINE GMC OXIDOREDUCTASE"/>
    <property type="match status" value="1"/>
</dbReference>
<dbReference type="InterPro" id="IPR036188">
    <property type="entry name" value="FAD/NAD-bd_sf"/>
</dbReference>
<keyword evidence="5" id="KW-0732">Signal</keyword>
<reference evidence="8 9" key="1">
    <citation type="journal article" date="2024" name="Insects">
        <title>An Improved Chromosome-Level Genome Assembly of the Firefly Pyrocoelia pectoralis.</title>
        <authorList>
            <person name="Fu X."/>
            <person name="Meyer-Rochow V.B."/>
            <person name="Ballantyne L."/>
            <person name="Zhu X."/>
        </authorList>
    </citation>
    <scope>NUCLEOTIDE SEQUENCE [LARGE SCALE GENOMIC DNA]</scope>
    <source>
        <strain evidence="8">XCY_ONT2</strain>
    </source>
</reference>
<dbReference type="SUPFAM" id="SSF54373">
    <property type="entry name" value="FAD-linked reductases, C-terminal domain"/>
    <property type="match status" value="1"/>
</dbReference>
<feature type="binding site" evidence="3">
    <location>
        <position position="247"/>
    </location>
    <ligand>
        <name>FAD</name>
        <dbReference type="ChEBI" id="CHEBI:57692"/>
    </ligand>
</feature>
<evidence type="ECO:0000256" key="4">
    <source>
        <dbReference type="RuleBase" id="RU003968"/>
    </source>
</evidence>
<dbReference type="PANTHER" id="PTHR11552:SF208">
    <property type="entry name" value="RE36204P-RELATED"/>
    <property type="match status" value="1"/>
</dbReference>
<comment type="cofactor">
    <cofactor evidence="3">
        <name>FAD</name>
        <dbReference type="ChEBI" id="CHEBI:57692"/>
    </cofactor>
</comment>
<comment type="similarity">
    <text evidence="1 4">Belongs to the GMC oxidoreductase family.</text>
</comment>
<keyword evidence="9" id="KW-1185">Reference proteome</keyword>
<feature type="active site" description="Proton donor" evidence="2">
    <location>
        <position position="526"/>
    </location>
</feature>
<dbReference type="InterPro" id="IPR007867">
    <property type="entry name" value="GMC_OxRtase_C"/>
</dbReference>
<dbReference type="AlphaFoldDB" id="A0AAN7V431"/>
<keyword evidence="4" id="KW-0285">Flavoprotein</keyword>
<feature type="binding site" evidence="3">
    <location>
        <position position="111"/>
    </location>
    <ligand>
        <name>FAD</name>
        <dbReference type="ChEBI" id="CHEBI:57692"/>
    </ligand>
</feature>
<evidence type="ECO:0000259" key="6">
    <source>
        <dbReference type="PROSITE" id="PS00623"/>
    </source>
</evidence>
<feature type="active site" description="Proton acceptor" evidence="2">
    <location>
        <position position="570"/>
    </location>
</feature>
<evidence type="ECO:0000256" key="1">
    <source>
        <dbReference type="ARBA" id="ARBA00010790"/>
    </source>
</evidence>
<evidence type="ECO:0000256" key="5">
    <source>
        <dbReference type="SAM" id="SignalP"/>
    </source>
</evidence>
<name>A0AAN7V431_9COLE</name>
<dbReference type="Gene3D" id="3.50.50.60">
    <property type="entry name" value="FAD/NAD(P)-binding domain"/>
    <property type="match status" value="1"/>
</dbReference>
<dbReference type="SUPFAM" id="SSF51905">
    <property type="entry name" value="FAD/NAD(P)-binding domain"/>
    <property type="match status" value="1"/>
</dbReference>
<dbReference type="Pfam" id="PF05199">
    <property type="entry name" value="GMC_oxred_C"/>
    <property type="match status" value="1"/>
</dbReference>
<dbReference type="InterPro" id="IPR012132">
    <property type="entry name" value="GMC_OxRdtase"/>
</dbReference>
<dbReference type="Proteomes" id="UP001329430">
    <property type="component" value="Chromosome 10"/>
</dbReference>
<evidence type="ECO:0000259" key="7">
    <source>
        <dbReference type="PROSITE" id="PS00624"/>
    </source>
</evidence>
<keyword evidence="3 4" id="KW-0274">FAD</keyword>
<evidence type="ECO:0000313" key="9">
    <source>
        <dbReference type="Proteomes" id="UP001329430"/>
    </source>
</evidence>
<dbReference type="Gene3D" id="3.30.560.10">
    <property type="entry name" value="Glucose Oxidase, domain 3"/>
    <property type="match status" value="1"/>
</dbReference>